<dbReference type="AlphaFoldDB" id="A0AAG5CVI6"/>
<evidence type="ECO:0000313" key="2">
    <source>
        <dbReference type="Proteomes" id="UP000075880"/>
    </source>
</evidence>
<dbReference type="Proteomes" id="UP000075880">
    <property type="component" value="Unassembled WGS sequence"/>
</dbReference>
<protein>
    <submittedName>
        <fullName evidence="1">Uncharacterized protein</fullName>
    </submittedName>
</protein>
<sequence length="106" mass="11179">MASIGAARCTTTATVPPTVRCFWSTSCRTCGSATVAAQYVQSITVSGVDPVPVRPVCAIAICRCRSVCAVTTAPGNETSARPLHCGCCKISSWYSSVRELPRRVSH</sequence>
<organism evidence="1 2">
    <name type="scientific">Anopheles atroparvus</name>
    <name type="common">European mosquito</name>
    <dbReference type="NCBI Taxonomy" id="41427"/>
    <lineage>
        <taxon>Eukaryota</taxon>
        <taxon>Metazoa</taxon>
        <taxon>Ecdysozoa</taxon>
        <taxon>Arthropoda</taxon>
        <taxon>Hexapoda</taxon>
        <taxon>Insecta</taxon>
        <taxon>Pterygota</taxon>
        <taxon>Neoptera</taxon>
        <taxon>Endopterygota</taxon>
        <taxon>Diptera</taxon>
        <taxon>Nematocera</taxon>
        <taxon>Culicoidea</taxon>
        <taxon>Culicidae</taxon>
        <taxon>Anophelinae</taxon>
        <taxon>Anopheles</taxon>
    </lineage>
</organism>
<keyword evidence="2" id="KW-1185">Reference proteome</keyword>
<name>A0AAG5CVI6_ANOAO</name>
<reference evidence="1" key="1">
    <citation type="submission" date="2024-04" db="UniProtKB">
        <authorList>
            <consortium name="EnsemblMetazoa"/>
        </authorList>
    </citation>
    <scope>IDENTIFICATION</scope>
    <source>
        <strain evidence="1">EBRO</strain>
    </source>
</reference>
<proteinExistence type="predicted"/>
<evidence type="ECO:0000313" key="1">
    <source>
        <dbReference type="EnsemblMetazoa" id="ENSAATROPP002800"/>
    </source>
</evidence>
<dbReference type="EnsemblMetazoa" id="ENSAATROPT002918">
    <property type="protein sequence ID" value="ENSAATROPP002800"/>
    <property type="gene ID" value="ENSAATROPG002310"/>
</dbReference>
<accession>A0AAG5CVI6</accession>